<dbReference type="InterPro" id="IPR011051">
    <property type="entry name" value="RmlC_Cupin_sf"/>
</dbReference>
<protein>
    <submittedName>
        <fullName evidence="3">XRE family transcriptional regulator</fullName>
    </submittedName>
</protein>
<dbReference type="PANTHER" id="PTHR46797:SF19">
    <property type="entry name" value="BLL2473 PROTEIN"/>
    <property type="match status" value="1"/>
</dbReference>
<dbReference type="Gene3D" id="1.10.260.40">
    <property type="entry name" value="lambda repressor-like DNA-binding domains"/>
    <property type="match status" value="1"/>
</dbReference>
<dbReference type="Gene3D" id="2.60.120.10">
    <property type="entry name" value="Jelly Rolls"/>
    <property type="match status" value="1"/>
</dbReference>
<evidence type="ECO:0000259" key="2">
    <source>
        <dbReference type="PROSITE" id="PS50943"/>
    </source>
</evidence>
<dbReference type="GO" id="GO:0003677">
    <property type="term" value="F:DNA binding"/>
    <property type="evidence" value="ECO:0007669"/>
    <property type="project" value="UniProtKB-KW"/>
</dbReference>
<dbReference type="GO" id="GO:0005829">
    <property type="term" value="C:cytosol"/>
    <property type="evidence" value="ECO:0007669"/>
    <property type="project" value="TreeGrafter"/>
</dbReference>
<dbReference type="Pfam" id="PF01381">
    <property type="entry name" value="HTH_3"/>
    <property type="match status" value="1"/>
</dbReference>
<dbReference type="InterPro" id="IPR001387">
    <property type="entry name" value="Cro/C1-type_HTH"/>
</dbReference>
<dbReference type="CDD" id="cd00093">
    <property type="entry name" value="HTH_XRE"/>
    <property type="match status" value="1"/>
</dbReference>
<dbReference type="SMART" id="SM00530">
    <property type="entry name" value="HTH_XRE"/>
    <property type="match status" value="1"/>
</dbReference>
<dbReference type="Pfam" id="PF07883">
    <property type="entry name" value="Cupin_2"/>
    <property type="match status" value="1"/>
</dbReference>
<proteinExistence type="predicted"/>
<dbReference type="PANTHER" id="PTHR46797">
    <property type="entry name" value="HTH-TYPE TRANSCRIPTIONAL REGULATOR"/>
    <property type="match status" value="1"/>
</dbReference>
<dbReference type="AlphaFoldDB" id="A0AAE9HBK6"/>
<dbReference type="SUPFAM" id="SSF51182">
    <property type="entry name" value="RmlC-like cupins"/>
    <property type="match status" value="1"/>
</dbReference>
<dbReference type="SUPFAM" id="SSF47413">
    <property type="entry name" value="lambda repressor-like DNA-binding domains"/>
    <property type="match status" value="1"/>
</dbReference>
<dbReference type="InterPro" id="IPR010982">
    <property type="entry name" value="Lambda_DNA-bd_dom_sf"/>
</dbReference>
<dbReference type="CDD" id="cd02209">
    <property type="entry name" value="cupin_XRE_C"/>
    <property type="match status" value="1"/>
</dbReference>
<evidence type="ECO:0000313" key="4">
    <source>
        <dbReference type="Proteomes" id="UP000830925"/>
    </source>
</evidence>
<accession>A0AAE9HBK6</accession>
<dbReference type="InterPro" id="IPR050807">
    <property type="entry name" value="TransReg_Diox_bact_type"/>
</dbReference>
<dbReference type="GeneID" id="96776010"/>
<dbReference type="InterPro" id="IPR013096">
    <property type="entry name" value="Cupin_2"/>
</dbReference>
<evidence type="ECO:0000256" key="1">
    <source>
        <dbReference type="ARBA" id="ARBA00023125"/>
    </source>
</evidence>
<dbReference type="PROSITE" id="PS50943">
    <property type="entry name" value="HTH_CROC1"/>
    <property type="match status" value="1"/>
</dbReference>
<feature type="domain" description="HTH cro/C1-type" evidence="2">
    <location>
        <begin position="20"/>
        <end position="75"/>
    </location>
</feature>
<evidence type="ECO:0000313" key="3">
    <source>
        <dbReference type="EMBL" id="UPL20082.1"/>
    </source>
</evidence>
<reference evidence="3" key="1">
    <citation type="submission" date="2022-04" db="EMBL/GenBank/DDBJ databases">
        <title>Genomic mining of Alcaligenes faecalis D334 producing ectoin and derivatives.</title>
        <authorList>
            <person name="Doan V.T."/>
            <person name="Quach N.T."/>
            <person name="Vu T.-H.-N."/>
            <person name="Phi Q.-T."/>
        </authorList>
    </citation>
    <scope>NUCLEOTIDE SEQUENCE</scope>
    <source>
        <strain evidence="3">D334</strain>
    </source>
</reference>
<keyword evidence="1" id="KW-0238">DNA-binding</keyword>
<dbReference type="Proteomes" id="UP000830925">
    <property type="component" value="Chromosome"/>
</dbReference>
<organism evidence="3 4">
    <name type="scientific">Alcaligenes faecalis</name>
    <dbReference type="NCBI Taxonomy" id="511"/>
    <lineage>
        <taxon>Bacteria</taxon>
        <taxon>Pseudomonadati</taxon>
        <taxon>Pseudomonadota</taxon>
        <taxon>Betaproteobacteria</taxon>
        <taxon>Burkholderiales</taxon>
        <taxon>Alcaligenaceae</taxon>
        <taxon>Alcaligenes</taxon>
    </lineage>
</organism>
<name>A0AAE9HBK6_ALCFA</name>
<dbReference type="GO" id="GO:0003700">
    <property type="term" value="F:DNA-binding transcription factor activity"/>
    <property type="evidence" value="ECO:0007669"/>
    <property type="project" value="TreeGrafter"/>
</dbReference>
<dbReference type="RefSeq" id="WP_235332425.1">
    <property type="nucleotide sequence ID" value="NZ_CP031747.1"/>
</dbReference>
<dbReference type="InterPro" id="IPR014710">
    <property type="entry name" value="RmlC-like_jellyroll"/>
</dbReference>
<gene>
    <name evidence="3" type="ORF">MXF72_11665</name>
</gene>
<dbReference type="EMBL" id="CP095873">
    <property type="protein sequence ID" value="UPL20082.1"/>
    <property type="molecule type" value="Genomic_DNA"/>
</dbReference>
<sequence>MSYNDGFTIYPRFYMAALRIRQVRLHKKLSLRKLAELAQVSPGLISQVERGLTQPSLDTLRQIARALDTPLFSLLDDNVEQVAVVRQNERMSIQSASGVQYQRVSPGFGSIEMLAGFLPPGGSSVGQRWSHPAEECVLVTEGQLLVDVGDDQHCLQTGDSCYFNSSLPHAYRNPYDTDVRFIVAITPPSY</sequence>